<dbReference type="Pfam" id="PF12867">
    <property type="entry name" value="DinB_2"/>
    <property type="match status" value="1"/>
</dbReference>
<dbReference type="AlphaFoldDB" id="A0A7U3ZGK4"/>
<dbReference type="Gene3D" id="1.20.120.450">
    <property type="entry name" value="dinb family like domain"/>
    <property type="match status" value="1"/>
</dbReference>
<dbReference type="RefSeq" id="WP_013926159.1">
    <property type="nucleotide sequence ID" value="NC_015703.1"/>
</dbReference>
<evidence type="ECO:0000313" key="2">
    <source>
        <dbReference type="EMBL" id="AEI46834.1"/>
    </source>
</evidence>
<name>A0A7U3ZGK4_RUNSL</name>
<dbReference type="Proteomes" id="UP000000493">
    <property type="component" value="Chromosome"/>
</dbReference>
<proteinExistence type="predicted"/>
<dbReference type="SUPFAM" id="SSF109854">
    <property type="entry name" value="DinB/YfiT-like putative metalloenzymes"/>
    <property type="match status" value="1"/>
</dbReference>
<evidence type="ECO:0000313" key="3">
    <source>
        <dbReference type="Proteomes" id="UP000000493"/>
    </source>
</evidence>
<dbReference type="EMBL" id="CP002859">
    <property type="protein sequence ID" value="AEI46834.1"/>
    <property type="molecule type" value="Genomic_DNA"/>
</dbReference>
<reference evidence="3" key="1">
    <citation type="submission" date="2011-06" db="EMBL/GenBank/DDBJ databases">
        <title>The complete genome of chromosome of Runella slithyformis DSM 19594.</title>
        <authorList>
            <consortium name="US DOE Joint Genome Institute (JGI-PGF)"/>
            <person name="Lucas S."/>
            <person name="Han J."/>
            <person name="Lapidus A."/>
            <person name="Bruce D."/>
            <person name="Goodwin L."/>
            <person name="Pitluck S."/>
            <person name="Peters L."/>
            <person name="Kyrpides N."/>
            <person name="Mavromatis K."/>
            <person name="Ivanova N."/>
            <person name="Ovchinnikova G."/>
            <person name="Zhang X."/>
            <person name="Misra M."/>
            <person name="Detter J.C."/>
            <person name="Tapia R."/>
            <person name="Han C."/>
            <person name="Land M."/>
            <person name="Hauser L."/>
            <person name="Markowitz V."/>
            <person name="Cheng J.-F."/>
            <person name="Hugenholtz P."/>
            <person name="Woyke T."/>
            <person name="Wu D."/>
            <person name="Tindall B."/>
            <person name="Faehrich R."/>
            <person name="Brambilla E."/>
            <person name="Klenk H.-P."/>
            <person name="Eisen J.A."/>
        </authorList>
    </citation>
    <scope>NUCLEOTIDE SEQUENCE [LARGE SCALE GENOMIC DNA]</scope>
    <source>
        <strain evidence="3">ATCC 29530 / DSM 19594 / LMG 11500 / NCIMB 11436 / LSU 4</strain>
    </source>
</reference>
<protein>
    <recommendedName>
        <fullName evidence="1">DinB-like domain-containing protein</fullName>
    </recommendedName>
</protein>
<sequence>MDVLDTRQDLRQQLQQIRQTVRQEFEPLSENQLLWKPAPTQWGVLECLVHLNMANQYYVNQLKFKVEHAPNNILPPFTFEMSFNGRMMLGLLDPKSTRKIPSPGMFKPKAYHLDPQKALTRFYAILDDLDAVLEGADVIDWNTKVASPLTSWIKFRFGDVLVFMTAHYQRHLNQALRVVQQAGFPTS</sequence>
<dbReference type="InterPro" id="IPR034660">
    <property type="entry name" value="DinB/YfiT-like"/>
</dbReference>
<evidence type="ECO:0000259" key="1">
    <source>
        <dbReference type="Pfam" id="PF12867"/>
    </source>
</evidence>
<feature type="domain" description="DinB-like" evidence="1">
    <location>
        <begin position="13"/>
        <end position="175"/>
    </location>
</feature>
<reference evidence="2 3" key="2">
    <citation type="journal article" date="2012" name="Stand. Genomic Sci.">
        <title>Complete genome sequence of the aquatic bacterium Runella slithyformis type strain (LSU 4(T)).</title>
        <authorList>
            <person name="Copeland A."/>
            <person name="Zhang X."/>
            <person name="Misra M."/>
            <person name="Lapidus A."/>
            <person name="Nolan M."/>
            <person name="Lucas S."/>
            <person name="Deshpande S."/>
            <person name="Cheng J.F."/>
            <person name="Tapia R."/>
            <person name="Goodwin L.A."/>
            <person name="Pitluck S."/>
            <person name="Liolios K."/>
            <person name="Pagani I."/>
            <person name="Ivanova N."/>
            <person name="Mikhailova N."/>
            <person name="Pati A."/>
            <person name="Chen A."/>
            <person name="Palaniappan K."/>
            <person name="Land M."/>
            <person name="Hauser L."/>
            <person name="Pan C."/>
            <person name="Jeffries C.D."/>
            <person name="Detter J.C."/>
            <person name="Brambilla E.M."/>
            <person name="Rohde M."/>
            <person name="Djao O.D."/>
            <person name="Goker M."/>
            <person name="Sikorski J."/>
            <person name="Tindall B.J."/>
            <person name="Woyke T."/>
            <person name="Bristow J."/>
            <person name="Eisen J.A."/>
            <person name="Markowitz V."/>
            <person name="Hugenholtz P."/>
            <person name="Kyrpides N.C."/>
            <person name="Klenk H.P."/>
            <person name="Mavromatis K."/>
        </authorList>
    </citation>
    <scope>NUCLEOTIDE SEQUENCE [LARGE SCALE GENOMIC DNA]</scope>
    <source>
        <strain evidence="3">ATCC 29530 / DSM 19594 / LMG 11500 / NCIMB 11436 / LSU 4</strain>
    </source>
</reference>
<gene>
    <name evidence="2" type="ordered locus">Runsl_0382</name>
</gene>
<accession>A0A7U3ZGK4</accession>
<keyword evidence="3" id="KW-1185">Reference proteome</keyword>
<dbReference type="KEGG" id="rsi:Runsl_0382"/>
<dbReference type="InterPro" id="IPR024775">
    <property type="entry name" value="DinB-like"/>
</dbReference>
<organism evidence="2 3">
    <name type="scientific">Runella slithyformis (strain ATCC 29530 / DSM 19594 / LMG 11500 / NCIMB 11436 / LSU 4)</name>
    <dbReference type="NCBI Taxonomy" id="761193"/>
    <lineage>
        <taxon>Bacteria</taxon>
        <taxon>Pseudomonadati</taxon>
        <taxon>Bacteroidota</taxon>
        <taxon>Cytophagia</taxon>
        <taxon>Cytophagales</taxon>
        <taxon>Spirosomataceae</taxon>
        <taxon>Runella</taxon>
    </lineage>
</organism>